<dbReference type="Proteomes" id="UP000649955">
    <property type="component" value="Unassembled WGS sequence"/>
</dbReference>
<keyword evidence="2" id="KW-1185">Reference proteome</keyword>
<name>A0ABQ3KGA7_9PSEU</name>
<proteinExistence type="predicted"/>
<comment type="caution">
    <text evidence="1">The sequence shown here is derived from an EMBL/GenBank/DDBJ whole genome shotgun (WGS) entry which is preliminary data.</text>
</comment>
<organism evidence="1 2">
    <name type="scientific">Amycolatopsis bullii</name>
    <dbReference type="NCBI Taxonomy" id="941987"/>
    <lineage>
        <taxon>Bacteria</taxon>
        <taxon>Bacillati</taxon>
        <taxon>Actinomycetota</taxon>
        <taxon>Actinomycetes</taxon>
        <taxon>Pseudonocardiales</taxon>
        <taxon>Pseudonocardiaceae</taxon>
        <taxon>Amycolatopsis</taxon>
    </lineage>
</organism>
<accession>A0ABQ3KGA7</accession>
<dbReference type="RefSeq" id="WP_191311270.1">
    <property type="nucleotide sequence ID" value="NZ_BNAW01000013.1"/>
</dbReference>
<protein>
    <submittedName>
        <fullName evidence="1">Uncharacterized protein</fullName>
    </submittedName>
</protein>
<sequence length="368" mass="41183">MRTQRSSSPEVAASQGSAPVRQLPGLIGLQQAAGNRAVSGLLVRTRQADAGRPGDVPVQRVLSWCGKPVAAYEDVPEEDRNQITTALERDCGKAFGEFARMVIGAMIDDPGRYNVPDKGAAGIIVKNIKEMLHAYSMQDLSKISSNNNLLRIVERLLENEKHRGDLESKNLKTSRAGLVSARNIRKFNELLNKNPKFVDYLKKAGIKISFSSSDARNLGSLYVHDSKTVHLSPEADEASPGVFLRLLLHEMGHASFERMLMNTDLRILNEDGRVFHDAWTVLRRNDGRYMFGLDLGYVGTPDARKVYQAQRFEEFCAESFMYRVTESDLLKRHVNELNEPSKDVPQDIRDAWSKAIVILDKYAPLILG</sequence>
<gene>
    <name evidence="1" type="ORF">GCM10017567_35030</name>
</gene>
<reference evidence="2" key="1">
    <citation type="journal article" date="2019" name="Int. J. Syst. Evol. Microbiol.">
        <title>The Global Catalogue of Microorganisms (GCM) 10K type strain sequencing project: providing services to taxonomists for standard genome sequencing and annotation.</title>
        <authorList>
            <consortium name="The Broad Institute Genomics Platform"/>
            <consortium name="The Broad Institute Genome Sequencing Center for Infectious Disease"/>
            <person name="Wu L."/>
            <person name="Ma J."/>
        </authorList>
    </citation>
    <scope>NUCLEOTIDE SEQUENCE [LARGE SCALE GENOMIC DNA]</scope>
    <source>
        <strain evidence="2">CGMCC 4.7680</strain>
    </source>
</reference>
<evidence type="ECO:0000313" key="1">
    <source>
        <dbReference type="EMBL" id="GHG14295.1"/>
    </source>
</evidence>
<dbReference type="EMBL" id="BNAW01000013">
    <property type="protein sequence ID" value="GHG14295.1"/>
    <property type="molecule type" value="Genomic_DNA"/>
</dbReference>
<evidence type="ECO:0000313" key="2">
    <source>
        <dbReference type="Proteomes" id="UP000649955"/>
    </source>
</evidence>